<feature type="domain" description="Cupin type-2" evidence="1">
    <location>
        <begin position="95"/>
        <end position="146"/>
    </location>
</feature>
<dbReference type="Pfam" id="PF07883">
    <property type="entry name" value="Cupin_2"/>
    <property type="match status" value="1"/>
</dbReference>
<dbReference type="Proteomes" id="UP001525961">
    <property type="component" value="Unassembled WGS sequence"/>
</dbReference>
<dbReference type="InterPro" id="IPR013096">
    <property type="entry name" value="Cupin_2"/>
</dbReference>
<evidence type="ECO:0000313" key="3">
    <source>
        <dbReference type="Proteomes" id="UP001525961"/>
    </source>
</evidence>
<dbReference type="InterPro" id="IPR014710">
    <property type="entry name" value="RmlC-like_jellyroll"/>
</dbReference>
<evidence type="ECO:0000259" key="1">
    <source>
        <dbReference type="Pfam" id="PF07883"/>
    </source>
</evidence>
<sequence length="178" mass="20336">MAILQLENRKIYGLAIATVLGSLNIGLERISLLGDRDLHQVLEKDILNPFEKHQVLQTTNYAFDLLKKRDGYQQRDLMVLHPGSPSLYPFLLRSDRWHTHTHAEGLYILSGECILSFIHPNGTQMQLLLQPGDYVNIPRRLPHRFSLSASLNLKAVQYSFTPEGCIPDFVRYQPLIAS</sequence>
<name>A0ABT2N5G0_9CYAN</name>
<evidence type="ECO:0000313" key="2">
    <source>
        <dbReference type="EMBL" id="MCT7977929.1"/>
    </source>
</evidence>
<dbReference type="EMBL" id="JAMXFA010000010">
    <property type="protein sequence ID" value="MCT7977929.1"/>
    <property type="molecule type" value="Genomic_DNA"/>
</dbReference>
<proteinExistence type="predicted"/>
<gene>
    <name evidence="2" type="ORF">NG792_09450</name>
</gene>
<comment type="caution">
    <text evidence="2">The sequence shown here is derived from an EMBL/GenBank/DDBJ whole genome shotgun (WGS) entry which is preliminary data.</text>
</comment>
<accession>A0ABT2N5G0</accession>
<dbReference type="RefSeq" id="WP_261235303.1">
    <property type="nucleotide sequence ID" value="NZ_JAMXFA010000010.1"/>
</dbReference>
<dbReference type="InterPro" id="IPR011051">
    <property type="entry name" value="RmlC_Cupin_sf"/>
</dbReference>
<dbReference type="SUPFAM" id="SSF51182">
    <property type="entry name" value="RmlC-like cupins"/>
    <property type="match status" value="1"/>
</dbReference>
<keyword evidence="3" id="KW-1185">Reference proteome</keyword>
<organism evidence="2 3">
    <name type="scientific">Laspinema olomoucense D3b</name>
    <dbReference type="NCBI Taxonomy" id="2953688"/>
    <lineage>
        <taxon>Bacteria</taxon>
        <taxon>Bacillati</taxon>
        <taxon>Cyanobacteriota</taxon>
        <taxon>Cyanophyceae</taxon>
        <taxon>Oscillatoriophycideae</taxon>
        <taxon>Oscillatoriales</taxon>
        <taxon>Laspinemataceae</taxon>
        <taxon>Laspinema</taxon>
        <taxon>Laspinema olomoucense</taxon>
    </lineage>
</organism>
<dbReference type="Gene3D" id="2.60.120.10">
    <property type="entry name" value="Jelly Rolls"/>
    <property type="match status" value="1"/>
</dbReference>
<reference evidence="2 3" key="1">
    <citation type="journal article" date="2022" name="Front. Microbiol.">
        <title>High genomic differentiation and limited gene flow indicate recent cryptic speciation within the genus Laspinema (cyanobacteria).</title>
        <authorList>
            <person name="Stanojkovic A."/>
            <person name="Skoupy S."/>
            <person name="Skaloud P."/>
            <person name="Dvorak P."/>
        </authorList>
    </citation>
    <scope>NUCLEOTIDE SEQUENCE [LARGE SCALE GENOMIC DNA]</scope>
    <source>
        <strain evidence="2 3">D3b</strain>
    </source>
</reference>
<protein>
    <submittedName>
        <fullName evidence="2">Cupin domain-containing protein</fullName>
    </submittedName>
</protein>